<accession>A0A6I3IFT3</accession>
<proteinExistence type="predicted"/>
<evidence type="ECO:0000313" key="2">
    <source>
        <dbReference type="Proteomes" id="UP000431092"/>
    </source>
</evidence>
<dbReference type="AlphaFoldDB" id="A0A6I3IFT3"/>
<dbReference type="EMBL" id="WLVL01000004">
    <property type="protein sequence ID" value="MTB70625.1"/>
    <property type="molecule type" value="Genomic_DNA"/>
</dbReference>
<sequence>MSTTLTETLLAPTRRDTVVDTLVGVIDAEVAGKRGVGGAIIKTAYGAVKKVNDGVVRRAVDGMLPDAASSLHPLWDARGDQAFASYLTAHGDQAADALLAVSDTRAANPRHAAIATVYNGVRPKAKQLVMEALPRLGAAIETLAS</sequence>
<dbReference type="RefSeq" id="WP_154591994.1">
    <property type="nucleotide sequence ID" value="NZ_WLVL01000004.1"/>
</dbReference>
<keyword evidence="2" id="KW-1185">Reference proteome</keyword>
<evidence type="ECO:0000313" key="1">
    <source>
        <dbReference type="EMBL" id="MTB70625.1"/>
    </source>
</evidence>
<dbReference type="InterPro" id="IPR054211">
    <property type="entry name" value="DUF6918"/>
</dbReference>
<gene>
    <name evidence="1" type="ORF">GGG17_01265</name>
</gene>
<comment type="caution">
    <text evidence="1">The sequence shown here is derived from an EMBL/GenBank/DDBJ whole genome shotgun (WGS) entry which is preliminary data.</text>
</comment>
<dbReference type="Proteomes" id="UP000431092">
    <property type="component" value="Unassembled WGS sequence"/>
</dbReference>
<name>A0A6I3IFT3_9MICO</name>
<reference evidence="1 2" key="1">
    <citation type="submission" date="2019-11" db="EMBL/GenBank/DDBJ databases">
        <title>Whole genome sequencing identifies a novel species of the genus Arsenicicoccus isolated from human blood.</title>
        <authorList>
            <person name="Jeong J.H."/>
            <person name="Kweon O.J."/>
            <person name="Kim H.R."/>
            <person name="Kim T.-H."/>
            <person name="Ha S.-M."/>
            <person name="Lee M.-K."/>
        </authorList>
    </citation>
    <scope>NUCLEOTIDE SEQUENCE [LARGE SCALE GENOMIC DNA]</scope>
    <source>
        <strain evidence="1 2">MKL-02</strain>
    </source>
</reference>
<organism evidence="1 2">
    <name type="scientific">Arsenicicoccus cauae</name>
    <dbReference type="NCBI Taxonomy" id="2663847"/>
    <lineage>
        <taxon>Bacteria</taxon>
        <taxon>Bacillati</taxon>
        <taxon>Actinomycetota</taxon>
        <taxon>Actinomycetes</taxon>
        <taxon>Micrococcales</taxon>
        <taxon>Intrasporangiaceae</taxon>
        <taxon>Arsenicicoccus</taxon>
    </lineage>
</organism>
<protein>
    <submittedName>
        <fullName evidence="1">Uncharacterized protein</fullName>
    </submittedName>
</protein>
<dbReference type="Pfam" id="PF21893">
    <property type="entry name" value="DUF6918"/>
    <property type="match status" value="1"/>
</dbReference>